<dbReference type="InterPro" id="IPR036388">
    <property type="entry name" value="WH-like_DNA-bd_sf"/>
</dbReference>
<accession>A0A9D9DIW1</accession>
<dbReference type="Gene3D" id="1.10.10.10">
    <property type="entry name" value="Winged helix-like DNA-binding domain superfamily/Winged helix DNA-binding domain"/>
    <property type="match status" value="1"/>
</dbReference>
<comment type="caution">
    <text evidence="6">The sequence shown here is derived from an EMBL/GenBank/DDBJ whole genome shotgun (WGS) entry which is preliminary data.</text>
</comment>
<dbReference type="InterPro" id="IPR014284">
    <property type="entry name" value="RNA_pol_sigma-70_dom"/>
</dbReference>
<evidence type="ECO:0000256" key="3">
    <source>
        <dbReference type="ARBA" id="ARBA00023082"/>
    </source>
</evidence>
<reference evidence="6" key="2">
    <citation type="journal article" date="2021" name="PeerJ">
        <title>Extensive microbial diversity within the chicken gut microbiome revealed by metagenomics and culture.</title>
        <authorList>
            <person name="Gilroy R."/>
            <person name="Ravi A."/>
            <person name="Getino M."/>
            <person name="Pursley I."/>
            <person name="Horton D.L."/>
            <person name="Alikhan N.F."/>
            <person name="Baker D."/>
            <person name="Gharbi K."/>
            <person name="Hall N."/>
            <person name="Watson M."/>
            <person name="Adriaenssens E.M."/>
            <person name="Foster-Nyarko E."/>
            <person name="Jarju S."/>
            <person name="Secka A."/>
            <person name="Antonio M."/>
            <person name="Oren A."/>
            <person name="Chaudhuri R.R."/>
            <person name="La Ragione R."/>
            <person name="Hildebrand F."/>
            <person name="Pallen M.J."/>
        </authorList>
    </citation>
    <scope>NUCLEOTIDE SEQUENCE</scope>
    <source>
        <strain evidence="6">11159</strain>
    </source>
</reference>
<comment type="similarity">
    <text evidence="1">Belongs to the sigma-70 factor family. ECF subfamily.</text>
</comment>
<evidence type="ECO:0000256" key="1">
    <source>
        <dbReference type="ARBA" id="ARBA00010641"/>
    </source>
</evidence>
<dbReference type="SUPFAM" id="SSF88659">
    <property type="entry name" value="Sigma3 and sigma4 domains of RNA polymerase sigma factors"/>
    <property type="match status" value="1"/>
</dbReference>
<dbReference type="SUPFAM" id="SSF88946">
    <property type="entry name" value="Sigma2 domain of RNA polymerase sigma factors"/>
    <property type="match status" value="1"/>
</dbReference>
<dbReference type="PANTHER" id="PTHR43133:SF51">
    <property type="entry name" value="RNA POLYMERASE SIGMA FACTOR"/>
    <property type="match status" value="1"/>
</dbReference>
<dbReference type="EMBL" id="JADIMY010000042">
    <property type="protein sequence ID" value="MBO8427306.1"/>
    <property type="molecule type" value="Genomic_DNA"/>
</dbReference>
<feature type="domain" description="RNA polymerase sigma-70 region 2" evidence="5">
    <location>
        <begin position="25"/>
        <end position="91"/>
    </location>
</feature>
<keyword evidence="4" id="KW-0804">Transcription</keyword>
<dbReference type="Gene3D" id="1.10.1740.10">
    <property type="match status" value="1"/>
</dbReference>
<organism evidence="6 7">
    <name type="scientific">Candidatus Onthovivens merdipullorum</name>
    <dbReference type="NCBI Taxonomy" id="2840889"/>
    <lineage>
        <taxon>Bacteria</taxon>
        <taxon>Bacillati</taxon>
        <taxon>Bacillota</taxon>
        <taxon>Bacilli</taxon>
        <taxon>Bacillales</taxon>
        <taxon>Candidatus Onthovivens</taxon>
    </lineage>
</organism>
<dbReference type="InterPro" id="IPR013324">
    <property type="entry name" value="RNA_pol_sigma_r3/r4-like"/>
</dbReference>
<sequence length="176" mass="20701">MNEEFLKSCVVKMKNGNLEVFNAFYEECKKSIFYNIFALTKNHEISEDLLHDTFVKFLNEVSKVDVNKSISGYLMVMSRNLTLDYFKKHNRIEEIEDDSLIPSDNDSSNSIDQEILLNRIKKILNDKEFEVFVLHVLDDLSFKEIAKLRHRPLGTTLYQYNSAIKKLQEELEYEAC</sequence>
<evidence type="ECO:0000256" key="4">
    <source>
        <dbReference type="ARBA" id="ARBA00023163"/>
    </source>
</evidence>
<dbReference type="PANTHER" id="PTHR43133">
    <property type="entry name" value="RNA POLYMERASE ECF-TYPE SIGMA FACTO"/>
    <property type="match status" value="1"/>
</dbReference>
<dbReference type="GO" id="GO:0006352">
    <property type="term" value="P:DNA-templated transcription initiation"/>
    <property type="evidence" value="ECO:0007669"/>
    <property type="project" value="InterPro"/>
</dbReference>
<evidence type="ECO:0000313" key="6">
    <source>
        <dbReference type="EMBL" id="MBO8427306.1"/>
    </source>
</evidence>
<keyword evidence="2" id="KW-0805">Transcription regulation</keyword>
<evidence type="ECO:0000313" key="7">
    <source>
        <dbReference type="Proteomes" id="UP000823613"/>
    </source>
</evidence>
<dbReference type="InterPro" id="IPR013325">
    <property type="entry name" value="RNA_pol_sigma_r2"/>
</dbReference>
<dbReference type="InterPro" id="IPR007627">
    <property type="entry name" value="RNA_pol_sigma70_r2"/>
</dbReference>
<protein>
    <submittedName>
        <fullName evidence="6">Sigma-70 family RNA polymerase sigma factor</fullName>
    </submittedName>
</protein>
<keyword evidence="3" id="KW-0731">Sigma factor</keyword>
<dbReference type="NCBIfam" id="TIGR02937">
    <property type="entry name" value="sigma70-ECF"/>
    <property type="match status" value="1"/>
</dbReference>
<dbReference type="AlphaFoldDB" id="A0A9D9DIW1"/>
<proteinExistence type="inferred from homology"/>
<reference evidence="6" key="1">
    <citation type="submission" date="2020-10" db="EMBL/GenBank/DDBJ databases">
        <authorList>
            <person name="Gilroy R."/>
        </authorList>
    </citation>
    <scope>NUCLEOTIDE SEQUENCE</scope>
    <source>
        <strain evidence="6">11159</strain>
    </source>
</reference>
<dbReference type="InterPro" id="IPR039425">
    <property type="entry name" value="RNA_pol_sigma-70-like"/>
</dbReference>
<evidence type="ECO:0000259" key="5">
    <source>
        <dbReference type="Pfam" id="PF04542"/>
    </source>
</evidence>
<gene>
    <name evidence="6" type="ORF">IAC58_01945</name>
</gene>
<evidence type="ECO:0000256" key="2">
    <source>
        <dbReference type="ARBA" id="ARBA00023015"/>
    </source>
</evidence>
<name>A0A9D9DIW1_9BACL</name>
<dbReference type="Proteomes" id="UP000823613">
    <property type="component" value="Unassembled WGS sequence"/>
</dbReference>
<dbReference type="Pfam" id="PF04542">
    <property type="entry name" value="Sigma70_r2"/>
    <property type="match status" value="1"/>
</dbReference>
<dbReference type="GO" id="GO:0016987">
    <property type="term" value="F:sigma factor activity"/>
    <property type="evidence" value="ECO:0007669"/>
    <property type="project" value="UniProtKB-KW"/>
</dbReference>